<keyword evidence="1" id="KW-0732">Signal</keyword>
<evidence type="ECO:0000313" key="3">
    <source>
        <dbReference type="Proteomes" id="UP000322000"/>
    </source>
</evidence>
<feature type="chain" id="PRO_5028925502" evidence="1">
    <location>
        <begin position="22"/>
        <end position="556"/>
    </location>
</feature>
<name>A0A7E5VUB7_TRINI</name>
<dbReference type="InParanoid" id="A0A7E5VUB7"/>
<dbReference type="PANTHER" id="PTHR36299:SF4">
    <property type="entry name" value="GH07892P-RELATED"/>
    <property type="match status" value="1"/>
</dbReference>
<evidence type="ECO:0000256" key="1">
    <source>
        <dbReference type="SAM" id="SignalP"/>
    </source>
</evidence>
<evidence type="ECO:0000313" key="4">
    <source>
        <dbReference type="RefSeq" id="XP_026731914.1"/>
    </source>
</evidence>
<dbReference type="PANTHER" id="PTHR36299">
    <property type="entry name" value="AGAP008005-PA"/>
    <property type="match status" value="1"/>
</dbReference>
<feature type="domain" description="DUF4773" evidence="2">
    <location>
        <begin position="390"/>
        <end position="506"/>
    </location>
</feature>
<dbReference type="AlphaFoldDB" id="A0A7E5VUB7"/>
<dbReference type="Pfam" id="PF15998">
    <property type="entry name" value="DUF4773"/>
    <property type="match status" value="2"/>
</dbReference>
<accession>A0A7E5VUB7</accession>
<gene>
    <name evidence="4" type="primary">LOC113496790</name>
</gene>
<feature type="domain" description="DUF4773" evidence="2">
    <location>
        <begin position="136"/>
        <end position="251"/>
    </location>
</feature>
<keyword evidence="3" id="KW-1185">Reference proteome</keyword>
<feature type="signal peptide" evidence="1">
    <location>
        <begin position="1"/>
        <end position="21"/>
    </location>
</feature>
<proteinExistence type="predicted"/>
<sequence>MGPSIKLFLLLMIANSHLGFGDKAYKVINFKVPLSVWRQALQPTPVLKSPITITVPINVQGGDYDNEIEDEEENEEIEQIAEEAVETATEPAALQEPVPVVASTPAPVITQSPLLQDEVASQAPEPTVPGQVIRFPCACRNGQCGCCTGALMDRFRMKTCGNITFVPEDFVFDVRMTINNNTVVRRRVSASDPPPICFNPRRVPFVRVCAEISNIRIRNRNAHACLDISADIGGFPVYSASFRCFSLGTKGLQTGLKPKPVSSGPAPVNLFGNTNRDDDDDGGGGFLANAAGSVFDGDGLFGGGGSDDDGGPLDAIGDAFGDFLASIEDKLNTTELDVTNGSELFEVPDDFLLALHQLQSNATLVRSLLSRQNQESGNGTQETSTSNRRCVCDKGVCKCCTGAVLDLFNQKACMRVTYRPGDFAFDVAMSLNNRILYENSMSVPGKNPKPICISPPRINNLKVCAKFYNVFFPGRNFHFCLAMTGHWRSFELFNFAFDCLRMGANGLVMVKPDEGGGLPIPNPQGGVDAVIDAGEDDIEDYDENVVRSVFGDLFER</sequence>
<dbReference type="Proteomes" id="UP000322000">
    <property type="component" value="Chromosome 8"/>
</dbReference>
<dbReference type="RefSeq" id="XP_026731914.1">
    <property type="nucleotide sequence ID" value="XM_026876113.1"/>
</dbReference>
<organism evidence="3 4">
    <name type="scientific">Trichoplusia ni</name>
    <name type="common">Cabbage looper</name>
    <dbReference type="NCBI Taxonomy" id="7111"/>
    <lineage>
        <taxon>Eukaryota</taxon>
        <taxon>Metazoa</taxon>
        <taxon>Ecdysozoa</taxon>
        <taxon>Arthropoda</taxon>
        <taxon>Hexapoda</taxon>
        <taxon>Insecta</taxon>
        <taxon>Pterygota</taxon>
        <taxon>Neoptera</taxon>
        <taxon>Endopterygota</taxon>
        <taxon>Lepidoptera</taxon>
        <taxon>Glossata</taxon>
        <taxon>Ditrysia</taxon>
        <taxon>Noctuoidea</taxon>
        <taxon>Noctuidae</taxon>
        <taxon>Plusiinae</taxon>
        <taxon>Trichoplusia</taxon>
    </lineage>
</organism>
<dbReference type="OrthoDB" id="8189990at2759"/>
<dbReference type="InterPro" id="IPR031941">
    <property type="entry name" value="DUF4773"/>
</dbReference>
<evidence type="ECO:0000259" key="2">
    <source>
        <dbReference type="Pfam" id="PF15998"/>
    </source>
</evidence>
<protein>
    <submittedName>
        <fullName evidence="4">Uncharacterized protein LOC113496790</fullName>
    </submittedName>
</protein>
<dbReference type="KEGG" id="tnl:113496790"/>
<reference evidence="4" key="1">
    <citation type="submission" date="2025-08" db="UniProtKB">
        <authorList>
            <consortium name="RefSeq"/>
        </authorList>
    </citation>
    <scope>IDENTIFICATION</scope>
</reference>
<dbReference type="GeneID" id="113496790"/>